<dbReference type="GO" id="GO:0005737">
    <property type="term" value="C:cytoplasm"/>
    <property type="evidence" value="ECO:0007669"/>
    <property type="project" value="UniProtKB-SubCell"/>
</dbReference>
<evidence type="ECO:0000256" key="6">
    <source>
        <dbReference type="HAMAP-Rule" id="MF_01848"/>
    </source>
</evidence>
<dbReference type="InterPro" id="IPR010286">
    <property type="entry name" value="METTL16/RlmF"/>
</dbReference>
<dbReference type="EMBL" id="JABAIK010000015">
    <property type="protein sequence ID" value="NLS14083.1"/>
    <property type="molecule type" value="Genomic_DNA"/>
</dbReference>
<dbReference type="PIRSF" id="PIRSF029038">
    <property type="entry name" value="Mtase_YbiN_prd"/>
    <property type="match status" value="1"/>
</dbReference>
<organism evidence="8 9">
    <name type="scientific">Vibrio agarilyticus</name>
    <dbReference type="NCBI Taxonomy" id="2726741"/>
    <lineage>
        <taxon>Bacteria</taxon>
        <taxon>Pseudomonadati</taxon>
        <taxon>Pseudomonadota</taxon>
        <taxon>Gammaproteobacteria</taxon>
        <taxon>Vibrionales</taxon>
        <taxon>Vibrionaceae</taxon>
        <taxon>Vibrio</taxon>
    </lineage>
</organism>
<keyword evidence="1 6" id="KW-0963">Cytoplasm</keyword>
<gene>
    <name evidence="6 8" type="primary">rlmF</name>
    <name evidence="8" type="ORF">HGP28_14405</name>
</gene>
<evidence type="ECO:0000313" key="9">
    <source>
        <dbReference type="Proteomes" id="UP000535589"/>
    </source>
</evidence>
<comment type="function">
    <text evidence="6">Specifically methylates the adenine in position 1618 of 23S rRNA.</text>
</comment>
<evidence type="ECO:0000313" key="8">
    <source>
        <dbReference type="EMBL" id="NLS14083.1"/>
    </source>
</evidence>
<dbReference type="InterPro" id="IPR016909">
    <property type="entry name" value="rRNA_lsu_MeTfrase_F"/>
</dbReference>
<evidence type="ECO:0000256" key="1">
    <source>
        <dbReference type="ARBA" id="ARBA00022490"/>
    </source>
</evidence>
<dbReference type="Gene3D" id="3.40.50.150">
    <property type="entry name" value="Vaccinia Virus protein VP39"/>
    <property type="match status" value="1"/>
</dbReference>
<feature type="compositionally biased region" description="Basic residues" evidence="7">
    <location>
        <begin position="35"/>
        <end position="45"/>
    </location>
</feature>
<dbReference type="GO" id="GO:0070475">
    <property type="term" value="P:rRNA base methylation"/>
    <property type="evidence" value="ECO:0007669"/>
    <property type="project" value="TreeGrafter"/>
</dbReference>
<keyword evidence="5 6" id="KW-0949">S-adenosyl-L-methionine</keyword>
<keyword evidence="4 6" id="KW-0808">Transferase</keyword>
<dbReference type="NCBIfam" id="NF008725">
    <property type="entry name" value="PRK11727.1"/>
    <property type="match status" value="1"/>
</dbReference>
<keyword evidence="2 6" id="KW-0698">rRNA processing</keyword>
<dbReference type="EC" id="2.1.1.181" evidence="6"/>
<dbReference type="CDD" id="cd02440">
    <property type="entry name" value="AdoMet_MTases"/>
    <property type="match status" value="1"/>
</dbReference>
<evidence type="ECO:0000256" key="5">
    <source>
        <dbReference type="ARBA" id="ARBA00022691"/>
    </source>
</evidence>
<comment type="caution">
    <text evidence="8">The sequence shown here is derived from an EMBL/GenBank/DDBJ whole genome shotgun (WGS) entry which is preliminary data.</text>
</comment>
<evidence type="ECO:0000256" key="4">
    <source>
        <dbReference type="ARBA" id="ARBA00022679"/>
    </source>
</evidence>
<keyword evidence="3 6" id="KW-0489">Methyltransferase</keyword>
<reference evidence="8 9" key="1">
    <citation type="submission" date="2020-04" db="EMBL/GenBank/DDBJ databases">
        <title>Vibrio sp. SM6, a novel species isolated from seawater.</title>
        <authorList>
            <person name="Wang X."/>
        </authorList>
    </citation>
    <scope>NUCLEOTIDE SEQUENCE [LARGE SCALE GENOMIC DNA]</scope>
    <source>
        <strain evidence="8 9">SM6</strain>
    </source>
</reference>
<protein>
    <recommendedName>
        <fullName evidence="6">Ribosomal RNA large subunit methyltransferase F</fullName>
        <ecNumber evidence="6">2.1.1.181</ecNumber>
    </recommendedName>
    <alternativeName>
        <fullName evidence="6">23S rRNA mA1618 methyltransferase</fullName>
    </alternativeName>
    <alternativeName>
        <fullName evidence="6">rRNA adenine N-6-methyltransferase</fullName>
    </alternativeName>
</protein>
<name>A0A7X8TTM7_9VIBR</name>
<dbReference type="AlphaFoldDB" id="A0A7X8TTM7"/>
<feature type="compositionally biased region" description="Basic residues" evidence="7">
    <location>
        <begin position="14"/>
        <end position="24"/>
    </location>
</feature>
<dbReference type="HAMAP" id="MF_01848">
    <property type="entry name" value="23SrRNA_methyltr_F"/>
    <property type="match status" value="1"/>
</dbReference>
<feature type="region of interest" description="Disordered" evidence="7">
    <location>
        <begin position="1"/>
        <end position="48"/>
    </location>
</feature>
<dbReference type="GO" id="GO:0052907">
    <property type="term" value="F:23S rRNA (adenine(1618)-N(6))-methyltransferase activity"/>
    <property type="evidence" value="ECO:0007669"/>
    <property type="project" value="UniProtKB-EC"/>
</dbReference>
<dbReference type="Pfam" id="PF05971">
    <property type="entry name" value="Methyltransf_10"/>
    <property type="match status" value="1"/>
</dbReference>
<proteinExistence type="inferred from homology"/>
<comment type="subcellular location">
    <subcellularLocation>
        <location evidence="6">Cytoplasm</location>
    </subcellularLocation>
</comment>
<dbReference type="PANTHER" id="PTHR13393:SF0">
    <property type="entry name" value="RNA N6-ADENOSINE-METHYLTRANSFERASE METTL16"/>
    <property type="match status" value="1"/>
</dbReference>
<feature type="compositionally biased region" description="Polar residues" evidence="7">
    <location>
        <begin position="1"/>
        <end position="12"/>
    </location>
</feature>
<comment type="similarity">
    <text evidence="6">Belongs to the methyltransferase superfamily. METTL16/RlmF family.</text>
</comment>
<evidence type="ECO:0000256" key="3">
    <source>
        <dbReference type="ARBA" id="ARBA00022603"/>
    </source>
</evidence>
<comment type="catalytic activity">
    <reaction evidence="6">
        <text>adenosine(1618) in 23S rRNA + S-adenosyl-L-methionine = N(6)-methyladenosine(1618) in 23S rRNA + S-adenosyl-L-homocysteine + H(+)</text>
        <dbReference type="Rhea" id="RHEA:16497"/>
        <dbReference type="Rhea" id="RHEA-COMP:10229"/>
        <dbReference type="Rhea" id="RHEA-COMP:10231"/>
        <dbReference type="ChEBI" id="CHEBI:15378"/>
        <dbReference type="ChEBI" id="CHEBI:57856"/>
        <dbReference type="ChEBI" id="CHEBI:59789"/>
        <dbReference type="ChEBI" id="CHEBI:74411"/>
        <dbReference type="ChEBI" id="CHEBI:74449"/>
        <dbReference type="EC" id="2.1.1.181"/>
    </reaction>
</comment>
<dbReference type="PANTHER" id="PTHR13393">
    <property type="entry name" value="SAM-DEPENDENT METHYLTRANSFERASE"/>
    <property type="match status" value="1"/>
</dbReference>
<keyword evidence="9" id="KW-1185">Reference proteome</keyword>
<dbReference type="Proteomes" id="UP000535589">
    <property type="component" value="Unassembled WGS sequence"/>
</dbReference>
<accession>A0A7X8TTM7</accession>
<dbReference type="InterPro" id="IPR029063">
    <property type="entry name" value="SAM-dependent_MTases_sf"/>
</dbReference>
<evidence type="ECO:0000256" key="7">
    <source>
        <dbReference type="SAM" id="MobiDB-lite"/>
    </source>
</evidence>
<dbReference type="RefSeq" id="WP_168837178.1">
    <property type="nucleotide sequence ID" value="NZ_JABAIK010000015.1"/>
</dbReference>
<sequence length="390" mass="43016">MKIKPTNSTQKNVRAPKRTPKKTPKAAAITQGAKRGTKPTNKKTRISTPQVAEHIDFRRQTKSGLHSKNRHHGRYDLGQLVKVLPALAPHIVRTPAGEQSINFSDPLAVKLLNKAILLVDYGVQHWDIPNGFLCPPIPGRADYIHRVAELLDGERKGGFRHNAVHMLDIGAGANCIYPLVAAAEYGWNVVGSDIDPRSIDNAQAIVNANPQFQPRIVLRRQSKTDSIFKGIILPTDRFDITTCNPPFHRSAEEANAGTQRKIANLAANKVKRGSENLAKMRQNVASKPRNTSLNFGGQNAELWCPGGEAAFVAQMAIESRDFATQVLWFSTLISKKENVTPLCEQLSALGVKAMRVIEMSQGQKVSRLVAWSFLDAPLRRQWAELAGLKA</sequence>
<evidence type="ECO:0000256" key="2">
    <source>
        <dbReference type="ARBA" id="ARBA00022552"/>
    </source>
</evidence>
<dbReference type="SUPFAM" id="SSF53335">
    <property type="entry name" value="S-adenosyl-L-methionine-dependent methyltransferases"/>
    <property type="match status" value="1"/>
</dbReference>